<name>A0A438DFZ8_VITVI</name>
<dbReference type="EMBL" id="QGNW01001642">
    <property type="protein sequence ID" value="RVW34382.1"/>
    <property type="molecule type" value="Genomic_DNA"/>
</dbReference>
<comment type="caution">
    <text evidence="2">The sequence shown here is derived from an EMBL/GenBank/DDBJ whole genome shotgun (WGS) entry which is preliminary data.</text>
</comment>
<organism evidence="2 3">
    <name type="scientific">Vitis vinifera</name>
    <name type="common">Grape</name>
    <dbReference type="NCBI Taxonomy" id="29760"/>
    <lineage>
        <taxon>Eukaryota</taxon>
        <taxon>Viridiplantae</taxon>
        <taxon>Streptophyta</taxon>
        <taxon>Embryophyta</taxon>
        <taxon>Tracheophyta</taxon>
        <taxon>Spermatophyta</taxon>
        <taxon>Magnoliopsida</taxon>
        <taxon>eudicotyledons</taxon>
        <taxon>Gunneridae</taxon>
        <taxon>Pentapetalae</taxon>
        <taxon>rosids</taxon>
        <taxon>Vitales</taxon>
        <taxon>Vitaceae</taxon>
        <taxon>Viteae</taxon>
        <taxon>Vitis</taxon>
    </lineage>
</organism>
<gene>
    <name evidence="2" type="primary">POLX_664</name>
    <name evidence="2" type="ORF">CK203_092167</name>
</gene>
<feature type="domain" description="Reverse transcriptase Ty1/copia-type" evidence="1">
    <location>
        <begin position="8"/>
        <end position="62"/>
    </location>
</feature>
<dbReference type="InterPro" id="IPR013103">
    <property type="entry name" value="RVT_2"/>
</dbReference>
<proteinExistence type="predicted"/>
<dbReference type="AlphaFoldDB" id="A0A438DFZ8"/>
<evidence type="ECO:0000313" key="3">
    <source>
        <dbReference type="Proteomes" id="UP000288805"/>
    </source>
</evidence>
<evidence type="ECO:0000313" key="2">
    <source>
        <dbReference type="EMBL" id="RVW34382.1"/>
    </source>
</evidence>
<dbReference type="Proteomes" id="UP000288805">
    <property type="component" value="Unassembled WGS sequence"/>
</dbReference>
<reference evidence="2 3" key="1">
    <citation type="journal article" date="2018" name="PLoS Genet.">
        <title>Population sequencing reveals clonal diversity and ancestral inbreeding in the grapevine cultivar Chardonnay.</title>
        <authorList>
            <person name="Roach M.J."/>
            <person name="Johnson D.L."/>
            <person name="Bohlmann J."/>
            <person name="van Vuuren H.J."/>
            <person name="Jones S.J."/>
            <person name="Pretorius I.S."/>
            <person name="Schmidt S.A."/>
            <person name="Borneman A.R."/>
        </authorList>
    </citation>
    <scope>NUCLEOTIDE SEQUENCE [LARGE SCALE GENOMIC DNA]</scope>
    <source>
        <strain evidence="3">cv. Chardonnay</strain>
        <tissue evidence="2">Leaf</tissue>
    </source>
</reference>
<sequence length="135" mass="15482">MRSTSKTKKLSKEFIMKDLGVAKQIHGMRITKENDILTLSSEEYVKKVFRKFNMVGAGAKPVSILLASHFQLSKDQLPLTKQEWVYMVKVSYVFAIDNLICAQLRLDFSIEIEMQVEMVDDGSVSKWEIVKMCEA</sequence>
<dbReference type="Pfam" id="PF07727">
    <property type="entry name" value="RVT_2"/>
    <property type="match status" value="1"/>
</dbReference>
<evidence type="ECO:0000259" key="1">
    <source>
        <dbReference type="Pfam" id="PF07727"/>
    </source>
</evidence>
<accession>A0A438DFZ8</accession>
<protein>
    <submittedName>
        <fullName evidence="2">Retrovirus-related Pol polyprotein from transposon TNT 1-94</fullName>
    </submittedName>
</protein>